<evidence type="ECO:0000259" key="1">
    <source>
        <dbReference type="Pfam" id="PF16291"/>
    </source>
</evidence>
<feature type="domain" description="DUF4937" evidence="1">
    <location>
        <begin position="9"/>
        <end position="95"/>
    </location>
</feature>
<reference evidence="2 3" key="1">
    <citation type="submission" date="2019-04" db="EMBL/GenBank/DDBJ databases">
        <title>Thalassotalea guangxiensis sp. nov., isolated from sediment of the coastal wetland.</title>
        <authorList>
            <person name="Zheng S."/>
            <person name="Zhang D."/>
        </authorList>
    </citation>
    <scope>NUCLEOTIDE SEQUENCE [LARGE SCALE GENOMIC DNA]</scope>
    <source>
        <strain evidence="2 3">ZS-4</strain>
    </source>
</reference>
<protein>
    <submittedName>
        <fullName evidence="2">DUF4937 domain-containing protein</fullName>
    </submittedName>
</protein>
<dbReference type="EMBL" id="SWDB01000022">
    <property type="protein sequence ID" value="TKB45110.1"/>
    <property type="molecule type" value="Genomic_DNA"/>
</dbReference>
<sequence length="229" mass="26227">MVGILVLSIIKLIRCNIKKGRERDFSRGQLAWRELSKCDGFEGQLGGWTKSDDAVVLGGWSSQEHVRHFMSSIHDNIYDKSNQSGTYSHCNVQYFEKVLDITSTGSGRAASQQSIFQLTLCREVEAIDRFMRDQKWLWNPSLGNAKGMLSGVVARSLAHRDQFLVVTRWNSNRNYQGYRESVLPSLKQQVKPEDYIKDISGFLVREENLWTVKPDHAVQLIQNPSLIFM</sequence>
<keyword evidence="3" id="KW-1185">Reference proteome</keyword>
<dbReference type="Proteomes" id="UP000307999">
    <property type="component" value="Unassembled WGS sequence"/>
</dbReference>
<evidence type="ECO:0000313" key="3">
    <source>
        <dbReference type="Proteomes" id="UP000307999"/>
    </source>
</evidence>
<dbReference type="OrthoDB" id="2627153at2"/>
<dbReference type="InterPro" id="IPR032555">
    <property type="entry name" value="DUF4937"/>
</dbReference>
<dbReference type="InterPro" id="IPR011008">
    <property type="entry name" value="Dimeric_a/b-barrel"/>
</dbReference>
<dbReference type="SUPFAM" id="SSF54909">
    <property type="entry name" value="Dimeric alpha+beta barrel"/>
    <property type="match status" value="1"/>
</dbReference>
<comment type="caution">
    <text evidence="2">The sequence shown here is derived from an EMBL/GenBank/DDBJ whole genome shotgun (WGS) entry which is preliminary data.</text>
</comment>
<organism evidence="2 3">
    <name type="scientific">Thalassotalea mangrovi</name>
    <dbReference type="NCBI Taxonomy" id="2572245"/>
    <lineage>
        <taxon>Bacteria</taxon>
        <taxon>Pseudomonadati</taxon>
        <taxon>Pseudomonadota</taxon>
        <taxon>Gammaproteobacteria</taxon>
        <taxon>Alteromonadales</taxon>
        <taxon>Colwelliaceae</taxon>
        <taxon>Thalassotalea</taxon>
    </lineage>
</organism>
<evidence type="ECO:0000313" key="2">
    <source>
        <dbReference type="EMBL" id="TKB45110.1"/>
    </source>
</evidence>
<name>A0A4U1B4A7_9GAMM</name>
<gene>
    <name evidence="2" type="ORF">E8M12_09780</name>
</gene>
<dbReference type="AlphaFoldDB" id="A0A4U1B4A7"/>
<proteinExistence type="predicted"/>
<accession>A0A4U1B4A7</accession>
<dbReference type="Pfam" id="PF16291">
    <property type="entry name" value="DUF4937"/>
    <property type="match status" value="1"/>
</dbReference>